<protein>
    <submittedName>
        <fullName evidence="1">Uncharacterized protein</fullName>
    </submittedName>
</protein>
<sequence>MDAFLLAYPMRRPPAACAAEEAARLLIEALARHGIVADVNHDHDRDRVLVSVCHGLVAAVTPDHICWRRACPSRRGAPLYTFHTTTDRAAAELAKDYALLNRIPTMEEQHGAPV</sequence>
<accession>A0A2W2GMF7</accession>
<evidence type="ECO:0000313" key="2">
    <source>
        <dbReference type="Proteomes" id="UP000248544"/>
    </source>
</evidence>
<evidence type="ECO:0000313" key="1">
    <source>
        <dbReference type="EMBL" id="PZG41215.1"/>
    </source>
</evidence>
<comment type="caution">
    <text evidence="1">The sequence shown here is derived from an EMBL/GenBank/DDBJ whole genome shotgun (WGS) entry which is preliminary data.</text>
</comment>
<dbReference type="EMBL" id="POUA01000177">
    <property type="protein sequence ID" value="PZG41215.1"/>
    <property type="molecule type" value="Genomic_DNA"/>
</dbReference>
<dbReference type="RefSeq" id="WP_111169251.1">
    <property type="nucleotide sequence ID" value="NZ_POUA01000177.1"/>
</dbReference>
<keyword evidence="2" id="KW-1185">Reference proteome</keyword>
<dbReference type="AlphaFoldDB" id="A0A2W2GMF7"/>
<gene>
    <name evidence="1" type="ORF">C1I98_21570</name>
</gene>
<reference evidence="1 2" key="1">
    <citation type="submission" date="2018-01" db="EMBL/GenBank/DDBJ databases">
        <title>Draft genome sequence of Sphaerisporangium sp. 7K107.</title>
        <authorList>
            <person name="Sahin N."/>
            <person name="Saygin H."/>
            <person name="Ay H."/>
        </authorList>
    </citation>
    <scope>NUCLEOTIDE SEQUENCE [LARGE SCALE GENOMIC DNA]</scope>
    <source>
        <strain evidence="1 2">7K107</strain>
    </source>
</reference>
<proteinExistence type="predicted"/>
<dbReference type="Proteomes" id="UP000248544">
    <property type="component" value="Unassembled WGS sequence"/>
</dbReference>
<organism evidence="1 2">
    <name type="scientific">Spongiactinospora gelatinilytica</name>
    <dbReference type="NCBI Taxonomy" id="2666298"/>
    <lineage>
        <taxon>Bacteria</taxon>
        <taxon>Bacillati</taxon>
        <taxon>Actinomycetota</taxon>
        <taxon>Actinomycetes</taxon>
        <taxon>Streptosporangiales</taxon>
        <taxon>Streptosporangiaceae</taxon>
        <taxon>Spongiactinospora</taxon>
    </lineage>
</organism>
<name>A0A2W2GMF7_9ACTN</name>